<comment type="catalytic activity">
    <reaction evidence="8">
        <text>adenosine(58) in tRNA + S-adenosyl-L-methionine = N(1)-methyladenosine(58) in tRNA + S-adenosyl-L-homocysteine + H(+)</text>
        <dbReference type="Rhea" id="RHEA:43152"/>
        <dbReference type="Rhea" id="RHEA-COMP:10365"/>
        <dbReference type="Rhea" id="RHEA-COMP:10366"/>
        <dbReference type="ChEBI" id="CHEBI:15378"/>
        <dbReference type="ChEBI" id="CHEBI:57856"/>
        <dbReference type="ChEBI" id="CHEBI:59789"/>
        <dbReference type="ChEBI" id="CHEBI:74411"/>
        <dbReference type="ChEBI" id="CHEBI:74491"/>
        <dbReference type="EC" id="2.1.1.220"/>
    </reaction>
</comment>
<evidence type="ECO:0000256" key="1">
    <source>
        <dbReference type="ARBA" id="ARBA00004123"/>
    </source>
</evidence>
<evidence type="ECO:0000256" key="3">
    <source>
        <dbReference type="ARBA" id="ARBA00022679"/>
    </source>
</evidence>
<evidence type="ECO:0000313" key="12">
    <source>
        <dbReference type="Proteomes" id="UP001367676"/>
    </source>
</evidence>
<evidence type="ECO:0000256" key="5">
    <source>
        <dbReference type="ARBA" id="ARBA00022694"/>
    </source>
</evidence>
<evidence type="ECO:0000256" key="2">
    <source>
        <dbReference type="ARBA" id="ARBA00022603"/>
    </source>
</evidence>
<protein>
    <recommendedName>
        <fullName evidence="8">tRNA (adenine(58)-N(1))-methyltransferase catalytic subunit TRMT61A</fullName>
        <ecNumber evidence="8">2.1.1.220</ecNumber>
    </recommendedName>
</protein>
<keyword evidence="4 8" id="KW-0949">S-adenosyl-L-methionine</keyword>
<dbReference type="GO" id="GO:0030488">
    <property type="term" value="P:tRNA methylation"/>
    <property type="evidence" value="ECO:0007669"/>
    <property type="project" value="InterPro"/>
</dbReference>
<dbReference type="FunFam" id="3.10.330.20:FF:000002">
    <property type="entry name" value="tRNA (adenine(58)-N(1))-methyltransferase catalytic subunit TRMT61A"/>
    <property type="match status" value="1"/>
</dbReference>
<dbReference type="PROSITE" id="PS51620">
    <property type="entry name" value="SAM_TRM61"/>
    <property type="match status" value="1"/>
</dbReference>
<dbReference type="InterPro" id="IPR029063">
    <property type="entry name" value="SAM-dependent_MTases_sf"/>
</dbReference>
<dbReference type="CDD" id="cd02440">
    <property type="entry name" value="AdoMet_MTases"/>
    <property type="match status" value="1"/>
</dbReference>
<keyword evidence="12" id="KW-1185">Reference proteome</keyword>
<dbReference type="Proteomes" id="UP001367676">
    <property type="component" value="Unassembled WGS sequence"/>
</dbReference>
<comment type="similarity">
    <text evidence="8">Belongs to the class I-like SAM-binding methyltransferase superfamily. TRM61 family.</text>
</comment>
<dbReference type="AlphaFoldDB" id="A0AAN9TSU4"/>
<evidence type="ECO:0000256" key="8">
    <source>
        <dbReference type="PIRNR" id="PIRNR017269"/>
    </source>
</evidence>
<keyword evidence="6 8" id="KW-0539">Nucleus</keyword>
<comment type="subcellular location">
    <subcellularLocation>
        <location evidence="1 8">Nucleus</location>
    </subcellularLocation>
</comment>
<keyword evidence="5 8" id="KW-0819">tRNA processing</keyword>
<keyword evidence="3 8" id="KW-0808">Transferase</keyword>
<dbReference type="PANTHER" id="PTHR12133">
    <property type="entry name" value="TRNA (ADENINE(58)-N(1))-METHYLTRANSFERASE"/>
    <property type="match status" value="1"/>
</dbReference>
<keyword evidence="2 8" id="KW-0489">Methyltransferase</keyword>
<proteinExistence type="inferred from homology"/>
<dbReference type="GO" id="GO:0031515">
    <property type="term" value="C:tRNA (m1A) methyltransferase complex"/>
    <property type="evidence" value="ECO:0007669"/>
    <property type="project" value="UniProtKB-UniRule"/>
</dbReference>
<comment type="catalytic activity">
    <reaction evidence="7">
        <text>an adenosine in mRNA + S-adenosyl-L-methionine = an N(1)-methyladenosine in mRNA + S-adenosyl-L-homocysteine + H(+)</text>
        <dbReference type="Rhea" id="RHEA:55392"/>
        <dbReference type="Rhea" id="RHEA-COMP:12414"/>
        <dbReference type="Rhea" id="RHEA-COMP:12415"/>
        <dbReference type="ChEBI" id="CHEBI:15378"/>
        <dbReference type="ChEBI" id="CHEBI:57856"/>
        <dbReference type="ChEBI" id="CHEBI:59789"/>
        <dbReference type="ChEBI" id="CHEBI:74411"/>
        <dbReference type="ChEBI" id="CHEBI:74491"/>
    </reaction>
</comment>
<dbReference type="Pfam" id="PF08704">
    <property type="entry name" value="GCD14"/>
    <property type="match status" value="1"/>
</dbReference>
<name>A0AAN9TSU4_9HEMI</name>
<evidence type="ECO:0000256" key="7">
    <source>
        <dbReference type="ARBA" id="ARBA00048481"/>
    </source>
</evidence>
<comment type="caution">
    <text evidence="11">The sequence shown here is derived from an EMBL/GenBank/DDBJ whole genome shotgun (WGS) entry which is preliminary data.</text>
</comment>
<gene>
    <name evidence="11" type="ORF">V9T40_003492</name>
</gene>
<feature type="binding site" evidence="9">
    <location>
        <begin position="122"/>
        <end position="125"/>
    </location>
    <ligand>
        <name>S-adenosyl-L-methionine</name>
        <dbReference type="ChEBI" id="CHEBI:59789"/>
    </ligand>
</feature>
<dbReference type="EMBL" id="JBBCAQ010000006">
    <property type="protein sequence ID" value="KAK7603493.1"/>
    <property type="molecule type" value="Genomic_DNA"/>
</dbReference>
<reference evidence="11 12" key="1">
    <citation type="submission" date="2024-03" db="EMBL/GenBank/DDBJ databases">
        <title>Adaptation during the transition from Ophiocordyceps entomopathogen to insect associate is accompanied by gene loss and intensified selection.</title>
        <authorList>
            <person name="Ward C.M."/>
            <person name="Onetto C.A."/>
            <person name="Borneman A.R."/>
        </authorList>
    </citation>
    <scope>NUCLEOTIDE SEQUENCE [LARGE SCALE GENOMIC DNA]</scope>
    <source>
        <strain evidence="11">AWRI1</strain>
        <tissue evidence="11">Single Adult Female</tissue>
    </source>
</reference>
<feature type="binding site" evidence="9">
    <location>
        <position position="143"/>
    </location>
    <ligand>
        <name>S-adenosyl-L-methionine</name>
        <dbReference type="ChEBI" id="CHEBI:59789"/>
    </ligand>
</feature>
<dbReference type="SUPFAM" id="SSF53335">
    <property type="entry name" value="S-adenosyl-L-methionine-dependent methyltransferases"/>
    <property type="match status" value="1"/>
</dbReference>
<dbReference type="EC" id="2.1.1.220" evidence="8"/>
<evidence type="ECO:0000313" key="11">
    <source>
        <dbReference type="EMBL" id="KAK7603493.1"/>
    </source>
</evidence>
<evidence type="ECO:0000256" key="9">
    <source>
        <dbReference type="PIRSR" id="PIRSR017269-1"/>
    </source>
</evidence>
<dbReference type="Gene3D" id="3.10.330.20">
    <property type="match status" value="1"/>
</dbReference>
<accession>A0AAN9TSU4</accession>
<dbReference type="FunFam" id="3.40.50.150:FF:000247">
    <property type="entry name" value="tRNA (adenine(58)-N(1))-methyltransferase catalytic subunit TRM61"/>
    <property type="match status" value="1"/>
</dbReference>
<dbReference type="GO" id="GO:0160107">
    <property type="term" value="F:tRNA (adenine(58)-N1)-methyltransferase activity"/>
    <property type="evidence" value="ECO:0007669"/>
    <property type="project" value="UniProtKB-EC"/>
</dbReference>
<evidence type="ECO:0000259" key="10">
    <source>
        <dbReference type="Pfam" id="PF08704"/>
    </source>
</evidence>
<dbReference type="InterPro" id="IPR014816">
    <property type="entry name" value="tRNA_MeTrfase_Gcd14"/>
</dbReference>
<dbReference type="InterPro" id="IPR049470">
    <property type="entry name" value="TRM61_C"/>
</dbReference>
<dbReference type="PIRSF" id="PIRSF017269">
    <property type="entry name" value="GCD14"/>
    <property type="match status" value="1"/>
</dbReference>
<feature type="domain" description="tRNA (adenine(58)-N(1))-methyltransferase catalytic subunit TRM61 C-terminal" evidence="10">
    <location>
        <begin position="72"/>
        <end position="261"/>
    </location>
</feature>
<dbReference type="GO" id="GO:0005634">
    <property type="term" value="C:nucleus"/>
    <property type="evidence" value="ECO:0007669"/>
    <property type="project" value="UniProtKB-SubCell"/>
</dbReference>
<comment type="function">
    <text evidence="8">Catalytic subunit of tRNA (adenine-N(1)-)-methyltransferase, which catalyzes the formation of N(1)-methyladenine at position 58 (m1A58) in initiator methionyl-tRNA.</text>
</comment>
<feature type="binding site" evidence="9">
    <location>
        <position position="191"/>
    </location>
    <ligand>
        <name>S-adenosyl-L-methionine</name>
        <dbReference type="ChEBI" id="CHEBI:59789"/>
    </ligand>
</feature>
<organism evidence="11 12">
    <name type="scientific">Parthenolecanium corni</name>
    <dbReference type="NCBI Taxonomy" id="536013"/>
    <lineage>
        <taxon>Eukaryota</taxon>
        <taxon>Metazoa</taxon>
        <taxon>Ecdysozoa</taxon>
        <taxon>Arthropoda</taxon>
        <taxon>Hexapoda</taxon>
        <taxon>Insecta</taxon>
        <taxon>Pterygota</taxon>
        <taxon>Neoptera</taxon>
        <taxon>Paraneoptera</taxon>
        <taxon>Hemiptera</taxon>
        <taxon>Sternorrhyncha</taxon>
        <taxon>Coccoidea</taxon>
        <taxon>Coccidae</taxon>
        <taxon>Parthenolecanium</taxon>
    </lineage>
</organism>
<sequence length="314" mass="34750">MSFVGLKSRIEAGDTVIIYINPHRMHALEVKSKRLNKNSEEIDNVFQTQFGALNVESLIGREFGSKILLPKGWIYVLHPTCEMWTQTLPHRTQIIYTPDISLILFQLDLKPGSVVLEAGTGSGSLTHALARTVYPDGHVHSFDFHENRVSVAEIEFKTHGLSPVVTVRQRDVCRDGYGESMNDVADAVFLDLPLPWEAVPHAVKAIKKNGGRFASFSPCIEQVQKTCTMLRGHGFGDINTLECLQREFSVIQRSLPVLSFDSVGNEEGGQKHESIITALPPLTMPGHTGYLTFATLPPMHSRPLILNIGNSGPD</sequence>
<evidence type="ECO:0000256" key="6">
    <source>
        <dbReference type="ARBA" id="ARBA00023242"/>
    </source>
</evidence>
<evidence type="ECO:0000256" key="4">
    <source>
        <dbReference type="ARBA" id="ARBA00022691"/>
    </source>
</evidence>
<dbReference type="PANTHER" id="PTHR12133:SF2">
    <property type="entry name" value="TRNA (ADENINE(58)-N(1))-METHYLTRANSFERASE CATALYTIC SUBUNIT TRMT61A"/>
    <property type="match status" value="1"/>
</dbReference>
<dbReference type="Gene3D" id="3.40.50.150">
    <property type="entry name" value="Vaccinia Virus protein VP39"/>
    <property type="match status" value="1"/>
</dbReference>